<accession>A0A2I4DM05</accession>
<evidence type="ECO:0000313" key="1">
    <source>
        <dbReference type="Proteomes" id="UP000235220"/>
    </source>
</evidence>
<evidence type="ECO:0000313" key="2">
    <source>
        <dbReference type="RefSeq" id="XP_018808162.2"/>
    </source>
</evidence>
<dbReference type="KEGG" id="jre:108981441"/>
<name>A0A2I4DM05_JUGRE</name>
<dbReference type="FunCoup" id="A0A2I4DM05">
    <property type="interactions" value="2708"/>
</dbReference>
<dbReference type="GeneID" id="108981441"/>
<dbReference type="PANTHER" id="PTHR35480">
    <property type="entry name" value="MATERNAL EFFECT EMBRYO ARREST 22"/>
    <property type="match status" value="1"/>
</dbReference>
<sequence length="1459" mass="164249">MAADLAGKLEAENPCCKAWREKYSNLEKKRYALRQAVNILTPQIDTFQTENANLKKAFEEEQARADNEKEGRVKESIARVSLENEITVLKSEISQVKQKASLNTVDRDKKVRLLQDCISEREKEINRLKELLEKEKKRADTERKNAEGEKKKAAEMFKSLKAEKDEERRIARTGGEKAEQYRLQLEILKKETDEAKSKLAAETMKFEQANKRLGEERKKALKERKRADLEMAKAEEQRKLAEANGKKAVEEKCRADNLYRQLEENRQKVEELQGIHEFQNLAFLGGRADKKLNPESVKTKNRLQFEILNRKVDEHKSVLELFKESNKMFEVENQKAIKEKKLADSEMAKAEEQKNLAEVNWKNAMQEKCRADQLSQQLQENKKTIEELQKKIRELQLSRKLVERSTAAPVKTVTSENANVKLLKKELKFEKKQAKHAKRVAKLEKSQNRVLQQELGHLKLEFDQLANRLDILNKLLSPSAKGIDDPKKNVSIAYMQRLNMMKKLCSLEPTQAHLQSENELVRPSCMDMDVSYSLRQSLQHPAKLLPISGGNFDESISGINSKLESPLGCSYWKMLQTSAINSSMASFSDGQLMGSQEKGAFSGTTSTKLVDENLNAQPTISNLSGEDTKLRCCEKSAVVGENNVKIADSNDVGRGDDRSRKRKWLLDSAEPIEYLYSKGKKLCVQIEENLSLLHGMLDRRIGNPSEEVRCLAPIPQCIPHGKLDGLHKKSKVSPEEVHEKHFCVSDEQKKTEKSGTEVLEDSSDLETMASFEDVADGDYMKLLDLDDAADEQRYRMATERPVSPSLPIIDFSNRQIFDVDSSEASVVEWVYKEVSTDKENLLPKHSFDVIDVEIESNKLKHTALGTSCNLSLHKNVAPVDSVAVIGNGFWTVEAGNASPQQVQDSGLVVGISNLPRSRDEEVNFPFESEFGSARDTVPKYCVVSPNMRDHSIISRIFKTTKTCIARCCLLSQTEWVVPKILLALVMEENLSLVEKVCVFFTLVLLNLSTAAPRKLGNCLNTDSILWLDSFSGHIRAVMSDVETRSMLADFDFLDELLSLIEEFLIDGRVLVYTNISSETFIECDTRINFLLDGVTISLSYEVSSADHLVAGSILLASICAAIDQIGFICEASYNIFRRHACDSSLVLSILHVFAYLCGDKLFSITKYGLMVTVFKSIVMLLEGVNSSDPAASHSLSVSEDQFLFHPCTKCPFSKDAVSIDTVTSLLLKFIWNNTGLETTNYDVIKSFDMLNSEVLYDSFKSGVSSSHEGFYCATDRNFDASCCLEKYEMPSTQSHSIASMRLCHLTDVLSLVELVACNMRWDWTSIKMIPQLLKILELCVLEDFAAAIVVLLGQLGRLGVDAGGYEDKGVENLRCNLYTFLNRYTILKAGLHLQIATVTALLGLLPDDFDTLIQSNVKIQVTASQSLLADSMRKWFSLLSKGQQDLSVRLLQTAGAKQK</sequence>
<dbReference type="OrthoDB" id="1933275at2759"/>
<dbReference type="Gramene" id="Jr03_17230_p1">
    <property type="protein sequence ID" value="cds.Jr03_17230_p1"/>
    <property type="gene ID" value="Jr03_17230"/>
</dbReference>
<dbReference type="STRING" id="51240.A0A2I4DM05"/>
<gene>
    <name evidence="2" type="primary">LOC108981441</name>
</gene>
<proteinExistence type="predicted"/>
<dbReference type="PANTHER" id="PTHR35480:SF1">
    <property type="entry name" value="MATERNAL EFFECT EMBRYO ARREST 22"/>
    <property type="match status" value="1"/>
</dbReference>
<dbReference type="RefSeq" id="XP_018808162.2">
    <property type="nucleotide sequence ID" value="XM_018952617.2"/>
</dbReference>
<protein>
    <submittedName>
        <fullName evidence="2">Uncharacterized protein LOC108981441 isoform X1</fullName>
    </submittedName>
</protein>
<organism evidence="1 2">
    <name type="scientific">Juglans regia</name>
    <name type="common">English walnut</name>
    <dbReference type="NCBI Taxonomy" id="51240"/>
    <lineage>
        <taxon>Eukaryota</taxon>
        <taxon>Viridiplantae</taxon>
        <taxon>Streptophyta</taxon>
        <taxon>Embryophyta</taxon>
        <taxon>Tracheophyta</taxon>
        <taxon>Spermatophyta</taxon>
        <taxon>Magnoliopsida</taxon>
        <taxon>eudicotyledons</taxon>
        <taxon>Gunneridae</taxon>
        <taxon>Pentapetalae</taxon>
        <taxon>rosids</taxon>
        <taxon>fabids</taxon>
        <taxon>Fagales</taxon>
        <taxon>Juglandaceae</taxon>
        <taxon>Juglans</taxon>
    </lineage>
</organism>
<keyword evidence="1" id="KW-1185">Reference proteome</keyword>
<dbReference type="Proteomes" id="UP000235220">
    <property type="component" value="Chromosome 3"/>
</dbReference>
<reference evidence="2" key="1">
    <citation type="submission" date="2025-08" db="UniProtKB">
        <authorList>
            <consortium name="RefSeq"/>
        </authorList>
    </citation>
    <scope>IDENTIFICATION</scope>
    <source>
        <tissue evidence="2">Leaves</tissue>
    </source>
</reference>